<keyword evidence="11" id="KW-0739">Sodium transport</keyword>
<organism evidence="17 18">
    <name type="scientific">Apteryx owenii</name>
    <name type="common">Little spotted kiwi</name>
    <dbReference type="NCBI Taxonomy" id="8824"/>
    <lineage>
        <taxon>Eukaryota</taxon>
        <taxon>Metazoa</taxon>
        <taxon>Chordata</taxon>
        <taxon>Craniata</taxon>
        <taxon>Vertebrata</taxon>
        <taxon>Euteleostomi</taxon>
        <taxon>Archelosauria</taxon>
        <taxon>Archosauria</taxon>
        <taxon>Dinosauria</taxon>
        <taxon>Saurischia</taxon>
        <taxon>Theropoda</taxon>
        <taxon>Coelurosauria</taxon>
        <taxon>Aves</taxon>
        <taxon>Palaeognathae</taxon>
        <taxon>Apterygiformes</taxon>
        <taxon>Apterygidae</taxon>
        <taxon>Apteryx</taxon>
    </lineage>
</organism>
<keyword evidence="4" id="KW-0050">Antiport</keyword>
<keyword evidence="6 15" id="KW-1133">Transmembrane helix</keyword>
<feature type="transmembrane region" description="Helical" evidence="15">
    <location>
        <begin position="448"/>
        <end position="469"/>
    </location>
</feature>
<dbReference type="Ensembl" id="ENSAOWT00000002218.1">
    <property type="protein sequence ID" value="ENSAOWP00000001950.1"/>
    <property type="gene ID" value="ENSAOWG00000001397.1"/>
</dbReference>
<dbReference type="Pfam" id="PF00999">
    <property type="entry name" value="Na_H_Exchanger"/>
    <property type="match status" value="1"/>
</dbReference>
<feature type="transmembrane region" description="Helical" evidence="15">
    <location>
        <begin position="159"/>
        <end position="176"/>
    </location>
</feature>
<keyword evidence="3" id="KW-0813">Transport</keyword>
<dbReference type="PRINTS" id="PR01084">
    <property type="entry name" value="NAHEXCHNGR"/>
</dbReference>
<dbReference type="AlphaFoldDB" id="A0A8B9NZ64"/>
<feature type="transmembrane region" description="Helical" evidence="15">
    <location>
        <begin position="12"/>
        <end position="31"/>
    </location>
</feature>
<protein>
    <recommendedName>
        <fullName evidence="12">Sodium/hydrogen exchanger 8</fullName>
    </recommendedName>
    <alternativeName>
        <fullName evidence="13">Na(+)/H(+) exchanger 8</fullName>
    </alternativeName>
    <alternativeName>
        <fullName evidence="14">Solute carrier family 9 member 8</fullName>
    </alternativeName>
</protein>
<dbReference type="GO" id="GO:0000139">
    <property type="term" value="C:Golgi membrane"/>
    <property type="evidence" value="ECO:0007669"/>
    <property type="project" value="UniProtKB-SubCell"/>
</dbReference>
<feature type="transmembrane region" description="Helical" evidence="15">
    <location>
        <begin position="411"/>
        <end position="428"/>
    </location>
</feature>
<dbReference type="GO" id="GO:0015386">
    <property type="term" value="F:potassium:proton antiporter activity"/>
    <property type="evidence" value="ECO:0007669"/>
    <property type="project" value="TreeGrafter"/>
</dbReference>
<evidence type="ECO:0000313" key="18">
    <source>
        <dbReference type="Proteomes" id="UP000694424"/>
    </source>
</evidence>
<feature type="transmembrane region" description="Helical" evidence="15">
    <location>
        <begin position="223"/>
        <end position="246"/>
    </location>
</feature>
<keyword evidence="9" id="KW-0406">Ion transport</keyword>
<reference evidence="17" key="1">
    <citation type="submission" date="2025-08" db="UniProtKB">
        <authorList>
            <consortium name="Ensembl"/>
        </authorList>
    </citation>
    <scope>IDENTIFICATION</scope>
</reference>
<name>A0A8B9NZ64_APTOW</name>
<evidence type="ECO:0000256" key="1">
    <source>
        <dbReference type="ARBA" id="ARBA00004653"/>
    </source>
</evidence>
<dbReference type="InterPro" id="IPR006153">
    <property type="entry name" value="Cation/H_exchanger_TM"/>
</dbReference>
<keyword evidence="7" id="KW-0333">Golgi apparatus</keyword>
<evidence type="ECO:0000256" key="13">
    <source>
        <dbReference type="ARBA" id="ARBA00042291"/>
    </source>
</evidence>
<dbReference type="Proteomes" id="UP000694424">
    <property type="component" value="Unplaced"/>
</dbReference>
<evidence type="ECO:0000256" key="9">
    <source>
        <dbReference type="ARBA" id="ARBA00023065"/>
    </source>
</evidence>
<feature type="transmembrane region" description="Helical" evidence="15">
    <location>
        <begin position="96"/>
        <end position="114"/>
    </location>
</feature>
<keyword evidence="18" id="KW-1185">Reference proteome</keyword>
<evidence type="ECO:0000256" key="14">
    <source>
        <dbReference type="ARBA" id="ARBA00042692"/>
    </source>
</evidence>
<evidence type="ECO:0000256" key="2">
    <source>
        <dbReference type="ARBA" id="ARBA00007367"/>
    </source>
</evidence>
<evidence type="ECO:0000256" key="6">
    <source>
        <dbReference type="ARBA" id="ARBA00022989"/>
    </source>
</evidence>
<comment type="similarity">
    <text evidence="2">Belongs to the monovalent cation:proton antiporter 1 (CPA1) transporter (TC 2.A.36) family.</text>
</comment>
<evidence type="ECO:0000313" key="17">
    <source>
        <dbReference type="Ensembl" id="ENSAOWP00000001950.1"/>
    </source>
</evidence>
<feature type="transmembrane region" description="Helical" evidence="15">
    <location>
        <begin position="341"/>
        <end position="364"/>
    </location>
</feature>
<feature type="transmembrane region" description="Helical" evidence="15">
    <location>
        <begin position="376"/>
        <end position="399"/>
    </location>
</feature>
<evidence type="ECO:0000256" key="15">
    <source>
        <dbReference type="SAM" id="Phobius"/>
    </source>
</evidence>
<dbReference type="InterPro" id="IPR004709">
    <property type="entry name" value="NaH_exchanger"/>
</dbReference>
<evidence type="ECO:0000256" key="10">
    <source>
        <dbReference type="ARBA" id="ARBA00023136"/>
    </source>
</evidence>
<reference evidence="17" key="2">
    <citation type="submission" date="2025-09" db="UniProtKB">
        <authorList>
            <consortium name="Ensembl"/>
        </authorList>
    </citation>
    <scope>IDENTIFICATION</scope>
</reference>
<dbReference type="GO" id="GO:0051453">
    <property type="term" value="P:regulation of intracellular pH"/>
    <property type="evidence" value="ECO:0007669"/>
    <property type="project" value="TreeGrafter"/>
</dbReference>
<evidence type="ECO:0000256" key="12">
    <source>
        <dbReference type="ARBA" id="ARBA00040570"/>
    </source>
</evidence>
<evidence type="ECO:0000256" key="5">
    <source>
        <dbReference type="ARBA" id="ARBA00022692"/>
    </source>
</evidence>
<accession>A0A8B9NZ64</accession>
<feature type="domain" description="Cation/H+ exchanger transmembrane" evidence="16">
    <location>
        <begin position="106"/>
        <end position="353"/>
    </location>
</feature>
<evidence type="ECO:0000256" key="3">
    <source>
        <dbReference type="ARBA" id="ARBA00022448"/>
    </source>
</evidence>
<feature type="transmembrane region" description="Helical" evidence="15">
    <location>
        <begin position="188"/>
        <end position="211"/>
    </location>
</feature>
<feature type="transmembrane region" description="Helical" evidence="15">
    <location>
        <begin position="120"/>
        <end position="138"/>
    </location>
</feature>
<dbReference type="PANTHER" id="PTHR10110:SF191">
    <property type="entry name" value="SODIUM_HYDROGEN EXCHANGER 8"/>
    <property type="match status" value="1"/>
</dbReference>
<evidence type="ECO:0000256" key="8">
    <source>
        <dbReference type="ARBA" id="ARBA00023053"/>
    </source>
</evidence>
<keyword evidence="8" id="KW-0915">Sodium</keyword>
<dbReference type="InterPro" id="IPR018422">
    <property type="entry name" value="Cation/H_exchanger_CPA1"/>
</dbReference>
<dbReference type="Gene3D" id="6.10.140.1330">
    <property type="match status" value="1"/>
</dbReference>
<evidence type="ECO:0000256" key="7">
    <source>
        <dbReference type="ARBA" id="ARBA00023034"/>
    </source>
</evidence>
<comment type="subcellular location">
    <subcellularLocation>
        <location evidence="1">Golgi apparatus membrane</location>
        <topology evidence="1">Multi-pass membrane protein</topology>
    </subcellularLocation>
</comment>
<dbReference type="GO" id="GO:0015385">
    <property type="term" value="F:sodium:proton antiporter activity"/>
    <property type="evidence" value="ECO:0007669"/>
    <property type="project" value="InterPro"/>
</dbReference>
<evidence type="ECO:0000259" key="16">
    <source>
        <dbReference type="Pfam" id="PF00999"/>
    </source>
</evidence>
<keyword evidence="10 15" id="KW-0472">Membrane</keyword>
<evidence type="ECO:0000256" key="4">
    <source>
        <dbReference type="ARBA" id="ARBA00022449"/>
    </source>
</evidence>
<evidence type="ECO:0000256" key="11">
    <source>
        <dbReference type="ARBA" id="ARBA00023201"/>
    </source>
</evidence>
<sequence length="576" mass="64813">MFVVRTDWVWSAGYCFVCLMAFGRLILYSVAPNQYNDVLHYSDRSANVTHEVINATLHTTLAATTKLVVPTPAKPILPVQTGVQAQQEEQSSGMTIFFSLLVLAICIILVHLLIKYRLHFLPESVAVVSLGILMGAFIKIIEAQKLANWKEEEMFRPNMFFLLLLPPIIFESGYSLHKGNFFQNIGSITLFSVFGTAISAFIVGGGIYFLGQADVIYKLNMTDSFAFGSLISAVDPVATIAIFNALNVDPVLNMLVFGESILNDAVSIVLTNTAEGLTRENMSDVSGWQTFLQALGYFLKMFFGSAALGTLTGLISALVLKHIDLRKTPSLEFGMMIIFAYLPYGLAEGISLSETCVFAFLGLSIFSFPHKFEMSFVIWCIVLVLFGRAVNIFPLSYLLNFFRDHKITPKMMFIMWFSGLRGAIPYALSLHLGLEPIEKRQLIGTTTIIIVLFTILLLGGGTMPLIRLIDIEDSKARRKNKKDINLSKTEKMGNTIESEHLSELTEEEYEAQYIKRQDLKGFMWFDAKYLNPFFTRRLTQEDLHHGRIQMKTLTNKWYEEVRQGPSGSEDDEQELL</sequence>
<proteinExistence type="inferred from homology"/>
<keyword evidence="5 15" id="KW-0812">Transmembrane</keyword>
<dbReference type="PANTHER" id="PTHR10110">
    <property type="entry name" value="SODIUM/HYDROGEN EXCHANGER"/>
    <property type="match status" value="1"/>
</dbReference>
<feature type="transmembrane region" description="Helical" evidence="15">
    <location>
        <begin position="297"/>
        <end position="320"/>
    </location>
</feature>